<dbReference type="Pfam" id="PF02516">
    <property type="entry name" value="STT3"/>
    <property type="match status" value="1"/>
</dbReference>
<proteinExistence type="inferred from homology"/>
<evidence type="ECO:0000256" key="1">
    <source>
        <dbReference type="ARBA" id="ARBA00001936"/>
    </source>
</evidence>
<evidence type="ECO:0000256" key="6">
    <source>
        <dbReference type="ARBA" id="ARBA00012602"/>
    </source>
</evidence>
<dbReference type="RefSeq" id="WP_144730604.1">
    <property type="nucleotide sequence ID" value="NZ_ML675583.1"/>
</dbReference>
<keyword evidence="7 19" id="KW-0328">Glycosyltransferase</keyword>
<dbReference type="UniPathway" id="UPA00378"/>
<feature type="transmembrane region" description="Helical" evidence="17">
    <location>
        <begin position="355"/>
        <end position="374"/>
    </location>
</feature>
<evidence type="ECO:0000256" key="10">
    <source>
        <dbReference type="ARBA" id="ARBA00022723"/>
    </source>
</evidence>
<comment type="caution">
    <text evidence="19">The sequence shown here is derived from an EMBL/GenBank/DDBJ whole genome shotgun (WGS) entry which is preliminary data.</text>
</comment>
<evidence type="ECO:0000256" key="7">
    <source>
        <dbReference type="ARBA" id="ARBA00022676"/>
    </source>
</evidence>
<evidence type="ECO:0000256" key="17">
    <source>
        <dbReference type="SAM" id="Phobius"/>
    </source>
</evidence>
<evidence type="ECO:0000256" key="13">
    <source>
        <dbReference type="ARBA" id="ARBA00023136"/>
    </source>
</evidence>
<keyword evidence="12 17" id="KW-1133">Transmembrane helix</keyword>
<dbReference type="InterPro" id="IPR029000">
    <property type="entry name" value="Cyclophilin-like_dom_sf"/>
</dbReference>
<evidence type="ECO:0000313" key="19">
    <source>
        <dbReference type="EMBL" id="TVP40475.1"/>
    </source>
</evidence>
<comment type="subcellular location">
    <subcellularLocation>
        <location evidence="3">Endomembrane system</location>
        <topology evidence="3">Multi-pass membrane protein</topology>
    </subcellularLocation>
</comment>
<feature type="transmembrane region" description="Helical" evidence="17">
    <location>
        <begin position="381"/>
        <end position="397"/>
    </location>
</feature>
<evidence type="ECO:0000256" key="11">
    <source>
        <dbReference type="ARBA" id="ARBA00022842"/>
    </source>
</evidence>
<reference evidence="19 20" key="1">
    <citation type="journal article" date="2019" name="Front. Microbiol.">
        <title>Ammonia Oxidation by the Arctic Terrestrial Thaumarchaeote Candidatus Nitrosocosmicus arcticus Is Stimulated by Increasing Temperatures.</title>
        <authorList>
            <person name="Alves R.J.E."/>
            <person name="Kerou M."/>
            <person name="Zappe A."/>
            <person name="Bittner R."/>
            <person name="Abby S.S."/>
            <person name="Schmidt H.A."/>
            <person name="Pfeifer K."/>
            <person name="Schleper C."/>
        </authorList>
    </citation>
    <scope>NUCLEOTIDE SEQUENCE [LARGE SCALE GENOMIC DNA]</scope>
    <source>
        <strain evidence="19 20">Kfb</strain>
    </source>
</reference>
<dbReference type="AlphaFoldDB" id="A0A557SV43"/>
<evidence type="ECO:0000256" key="8">
    <source>
        <dbReference type="ARBA" id="ARBA00022679"/>
    </source>
</evidence>
<comment type="similarity">
    <text evidence="5">Belongs to the STT3 family.</text>
</comment>
<feature type="transmembrane region" description="Helical" evidence="17">
    <location>
        <begin position="264"/>
        <end position="288"/>
    </location>
</feature>
<feature type="transmembrane region" description="Helical" evidence="17">
    <location>
        <begin position="115"/>
        <end position="133"/>
    </location>
</feature>
<dbReference type="Pfam" id="PF00160">
    <property type="entry name" value="Pro_isomerase"/>
    <property type="match status" value="1"/>
</dbReference>
<comment type="cofactor">
    <cofactor evidence="2">
        <name>Mg(2+)</name>
        <dbReference type="ChEBI" id="CHEBI:18420"/>
    </cofactor>
</comment>
<evidence type="ECO:0000313" key="20">
    <source>
        <dbReference type="Proteomes" id="UP000315289"/>
    </source>
</evidence>
<keyword evidence="13 17" id="KW-0472">Membrane</keyword>
<evidence type="ECO:0000256" key="2">
    <source>
        <dbReference type="ARBA" id="ARBA00001946"/>
    </source>
</evidence>
<feature type="transmembrane region" description="Helical" evidence="17">
    <location>
        <begin position="193"/>
        <end position="209"/>
    </location>
</feature>
<evidence type="ECO:0000259" key="18">
    <source>
        <dbReference type="PROSITE" id="PS50072"/>
    </source>
</evidence>
<comment type="catalytic activity">
    <reaction evidence="16">
        <text>an archaeal dolichyl phosphooligosaccharide + [protein]-L-asparagine = an archaeal dolichyl phosphate + a glycoprotein with the oligosaccharide chain attached by N-beta-D-glycosyl linkage to a protein L-asparagine.</text>
        <dbReference type="EC" id="2.4.99.21"/>
    </reaction>
</comment>
<dbReference type="EC" id="2.4.99.21" evidence="6"/>
<dbReference type="Proteomes" id="UP000315289">
    <property type="component" value="Unassembled WGS sequence"/>
</dbReference>
<dbReference type="GO" id="GO:0016020">
    <property type="term" value="C:membrane"/>
    <property type="evidence" value="ECO:0007669"/>
    <property type="project" value="InterPro"/>
</dbReference>
<dbReference type="PRINTS" id="PR00153">
    <property type="entry name" value="CSAPPISMRASE"/>
</dbReference>
<protein>
    <recommendedName>
        <fullName evidence="6">dolichyl-phosphooligosaccharide-protein glycotransferase</fullName>
        <ecNumber evidence="6">2.4.99.21</ecNumber>
    </recommendedName>
    <alternativeName>
        <fullName evidence="15">Oligosaccharyl transferase</fullName>
    </alternativeName>
</protein>
<evidence type="ECO:0000256" key="16">
    <source>
        <dbReference type="ARBA" id="ARBA00034066"/>
    </source>
</evidence>
<gene>
    <name evidence="19" type="primary">aglB</name>
    <name evidence="19" type="ORF">NARC_70053</name>
</gene>
<evidence type="ECO:0000256" key="14">
    <source>
        <dbReference type="ARBA" id="ARBA00023211"/>
    </source>
</evidence>
<dbReference type="PROSITE" id="PS50072">
    <property type="entry name" value="CSA_PPIASE_2"/>
    <property type="match status" value="1"/>
</dbReference>
<dbReference type="InterPro" id="IPR002130">
    <property type="entry name" value="Cyclophilin-type_PPIase_dom"/>
</dbReference>
<sequence length="945" mass="104158">MAGREFLKSEKSRRATKYLLIIAVLCLAFSIAFILRAYPIKYGFYLNEFDPFFDYRATEYIVNNGFGPYLEWHDYKSWFPEGRDIAGTSQSGLHLTAATLYKIFGMNMSLMDFTIWFPVVIGSASTILMFLVVRAITGSTIPGLISSLFFAVSPAIIQRGNLGWFKSEPLGLFYGLGGTYLFLSALKDKKYKFLMPKAIFGGILIGLAVTSWGGAQYFVIPIGIFIIVLGFVSKDLKNNLVVAVLFTASVILLAGAFPRPGMSFVLGLPGLLLMTSTLFLLVTTVVRLKSSERRATLKTAIILGIFVIIGMSIVVGGFYKVPSFRYLNAINPFLSSENKLVESVAEHFTPTIVDYFRQFSILIIFAGLGIWLAFKNKSNSNMIFGLIIGLTGIYISATFARLLVFASISIIILSSIGIYQSIRAITSIRTEAEQTLATSNRNGAKSQKSMKLKKEFLPYVGFASILIVMLTIPMVYDANTNWITSADVPTSIANGGTNYRLTTDDWIETLDWMSKNTPADSVVTAWWDYGYWITTLGNRTSIADNATINQTRIETIAKMFISPEEEGWKIANDLKSDYILIYVVGQKLPSLDPTNPSPLYVLGSGGDESKKHWFIRIGGFNESEYVESNGDTPKQKYWDSLLGNMMPFQTIGFFNPSSGTLSPAYQPNAIPFYIKDIKYPKGNTSEPLSLEYASKSFESDDPGLFFGVLVYKVNHDFKTNSADGTSSNATTLASSNLTNGTSSNATTLASSNLTNGTSNLILESNVLNNINNTTSNNSMTTTTNNTAIIETTQGPIKIEFYSDVAPNHVKNFQDLASKGFYDGVIFHRIVPGFVIQVGDPNTKNDNGSRDTWGTGGPGYTINQEFNSIPHERGILSMARTNDPNSAGSQFFIVLNDSKFLDNQYTVFGKVTEGLEIVDKIANSTTNAMDQPEDPNSARINKIILQ</sequence>
<keyword evidence="8 19" id="KW-0808">Transferase</keyword>
<dbReference type="OrthoDB" id="12184at2157"/>
<dbReference type="GO" id="GO:0003755">
    <property type="term" value="F:peptidyl-prolyl cis-trans isomerase activity"/>
    <property type="evidence" value="ECO:0007669"/>
    <property type="project" value="InterPro"/>
</dbReference>
<feature type="transmembrane region" description="Helical" evidence="17">
    <location>
        <begin position="403"/>
        <end position="422"/>
    </location>
</feature>
<dbReference type="Gene3D" id="3.40.50.12610">
    <property type="match status" value="1"/>
</dbReference>
<evidence type="ECO:0000256" key="15">
    <source>
        <dbReference type="ARBA" id="ARBA00030679"/>
    </source>
</evidence>
<comment type="cofactor">
    <cofactor evidence="1">
        <name>Mn(2+)</name>
        <dbReference type="ChEBI" id="CHEBI:29035"/>
    </cofactor>
</comment>
<dbReference type="GO" id="GO:0046872">
    <property type="term" value="F:metal ion binding"/>
    <property type="evidence" value="ECO:0007669"/>
    <property type="project" value="UniProtKB-KW"/>
</dbReference>
<dbReference type="GO" id="GO:0004576">
    <property type="term" value="F:oligosaccharyl transferase activity"/>
    <property type="evidence" value="ECO:0007669"/>
    <property type="project" value="InterPro"/>
</dbReference>
<evidence type="ECO:0000256" key="12">
    <source>
        <dbReference type="ARBA" id="ARBA00022989"/>
    </source>
</evidence>
<feature type="transmembrane region" description="Helical" evidence="17">
    <location>
        <begin position="140"/>
        <end position="157"/>
    </location>
</feature>
<accession>A0A557SV43</accession>
<keyword evidence="11" id="KW-0460">Magnesium</keyword>
<evidence type="ECO:0000256" key="9">
    <source>
        <dbReference type="ARBA" id="ARBA00022692"/>
    </source>
</evidence>
<dbReference type="EMBL" id="VOAH01000007">
    <property type="protein sequence ID" value="TVP40475.1"/>
    <property type="molecule type" value="Genomic_DNA"/>
</dbReference>
<dbReference type="GO" id="GO:0012505">
    <property type="term" value="C:endomembrane system"/>
    <property type="evidence" value="ECO:0007669"/>
    <property type="project" value="UniProtKB-SubCell"/>
</dbReference>
<dbReference type="InterPro" id="IPR003674">
    <property type="entry name" value="Oligo_trans_STT3"/>
</dbReference>
<dbReference type="PANTHER" id="PTHR13872">
    <property type="entry name" value="DOLICHYL-DIPHOSPHOOLIGOSACCHARIDE--PROTEIN GLYCOSYLTRANSFERASE SUBUNIT"/>
    <property type="match status" value="1"/>
</dbReference>
<feature type="transmembrane region" description="Helical" evidence="17">
    <location>
        <begin position="215"/>
        <end position="233"/>
    </location>
</feature>
<dbReference type="InterPro" id="IPR048307">
    <property type="entry name" value="STT3_N"/>
</dbReference>
<dbReference type="PANTHER" id="PTHR13872:SF1">
    <property type="entry name" value="DOLICHYL-DIPHOSPHOOLIGOSACCHARIDE--PROTEIN GLYCOSYLTRANSFERASE SUBUNIT STT3B"/>
    <property type="match status" value="1"/>
</dbReference>
<feature type="transmembrane region" description="Helical" evidence="17">
    <location>
        <begin position="18"/>
        <end position="38"/>
    </location>
</feature>
<organism evidence="19 20">
    <name type="scientific">Candidatus Nitrosocosmicus arcticus</name>
    <dbReference type="NCBI Taxonomy" id="2035267"/>
    <lineage>
        <taxon>Archaea</taxon>
        <taxon>Nitrososphaerota</taxon>
        <taxon>Nitrososphaeria</taxon>
        <taxon>Nitrososphaerales</taxon>
        <taxon>Nitrososphaeraceae</taxon>
        <taxon>Candidatus Nitrosocosmicus</taxon>
    </lineage>
</organism>
<feature type="transmembrane region" description="Helical" evidence="17">
    <location>
        <begin position="456"/>
        <end position="476"/>
    </location>
</feature>
<name>A0A557SV43_9ARCH</name>
<dbReference type="CDD" id="cd00317">
    <property type="entry name" value="cyclophilin"/>
    <property type="match status" value="1"/>
</dbReference>
<keyword evidence="9 17" id="KW-0812">Transmembrane</keyword>
<evidence type="ECO:0000256" key="5">
    <source>
        <dbReference type="ARBA" id="ARBA00010810"/>
    </source>
</evidence>
<feature type="domain" description="PPIase cyclophilin-type" evidence="18">
    <location>
        <begin position="783"/>
        <end position="934"/>
    </location>
</feature>
<evidence type="ECO:0000256" key="3">
    <source>
        <dbReference type="ARBA" id="ARBA00004127"/>
    </source>
</evidence>
<feature type="transmembrane region" description="Helical" evidence="17">
    <location>
        <begin position="300"/>
        <end position="319"/>
    </location>
</feature>
<dbReference type="SUPFAM" id="SSF50891">
    <property type="entry name" value="Cyclophilin-like"/>
    <property type="match status" value="1"/>
</dbReference>
<keyword evidence="14" id="KW-0464">Manganese</keyword>
<dbReference type="Gene3D" id="2.40.100.10">
    <property type="entry name" value="Cyclophilin-like"/>
    <property type="match status" value="1"/>
</dbReference>
<feature type="transmembrane region" description="Helical" evidence="17">
    <location>
        <begin position="169"/>
        <end position="186"/>
    </location>
</feature>
<evidence type="ECO:0000256" key="4">
    <source>
        <dbReference type="ARBA" id="ARBA00004922"/>
    </source>
</evidence>
<comment type="pathway">
    <text evidence="4">Protein modification; protein glycosylation.</text>
</comment>
<feature type="transmembrane region" description="Helical" evidence="17">
    <location>
        <begin position="240"/>
        <end position="258"/>
    </location>
</feature>
<keyword evidence="10" id="KW-0479">Metal-binding</keyword>
<keyword evidence="20" id="KW-1185">Reference proteome</keyword>